<keyword evidence="2" id="KW-1185">Reference proteome</keyword>
<dbReference type="InterPro" id="IPR007801">
    <property type="entry name" value="MbnB/TglH/ChrH"/>
</dbReference>
<dbReference type="SUPFAM" id="SSF51658">
    <property type="entry name" value="Xylose isomerase-like"/>
    <property type="match status" value="1"/>
</dbReference>
<evidence type="ECO:0000313" key="2">
    <source>
        <dbReference type="Proteomes" id="UP000198862"/>
    </source>
</evidence>
<organism evidence="1 2">
    <name type="scientific">Pseudoalteromonas denitrificans DSM 6059</name>
    <dbReference type="NCBI Taxonomy" id="1123010"/>
    <lineage>
        <taxon>Bacteria</taxon>
        <taxon>Pseudomonadati</taxon>
        <taxon>Pseudomonadota</taxon>
        <taxon>Gammaproteobacteria</taxon>
        <taxon>Alteromonadales</taxon>
        <taxon>Pseudoalteromonadaceae</taxon>
        <taxon>Pseudoalteromonas</taxon>
    </lineage>
</organism>
<dbReference type="Gene3D" id="3.20.20.150">
    <property type="entry name" value="Divalent-metal-dependent TIM barrel enzymes"/>
    <property type="match status" value="1"/>
</dbReference>
<reference evidence="1 2" key="1">
    <citation type="submission" date="2016-10" db="EMBL/GenBank/DDBJ databases">
        <authorList>
            <person name="de Groot N.N."/>
        </authorList>
    </citation>
    <scope>NUCLEOTIDE SEQUENCE [LARGE SCALE GENOMIC DNA]</scope>
    <source>
        <strain evidence="1 2">DSM 6059</strain>
    </source>
</reference>
<evidence type="ECO:0000313" key="1">
    <source>
        <dbReference type="EMBL" id="SFC92413.1"/>
    </source>
</evidence>
<protein>
    <submittedName>
        <fullName evidence="1">Uncharacterized protein</fullName>
    </submittedName>
</protein>
<gene>
    <name evidence="1" type="ORF">SAMN02745724_02932</name>
</gene>
<proteinExistence type="predicted"/>
<dbReference type="Pfam" id="PF05114">
    <property type="entry name" value="MbnB_TglH_ChrH"/>
    <property type="match status" value="1"/>
</dbReference>
<dbReference type="AlphaFoldDB" id="A0A1I1NCB0"/>
<accession>A0A1I1NCB0</accession>
<dbReference type="NCBIfam" id="NF003818">
    <property type="entry name" value="PRK05409.1"/>
    <property type="match status" value="1"/>
</dbReference>
<dbReference type="STRING" id="1123010.SAMN02745724_02932"/>
<dbReference type="PANTHER" id="PTHR42194:SF1">
    <property type="entry name" value="UPF0276 PROTEIN HI_1600"/>
    <property type="match status" value="1"/>
</dbReference>
<dbReference type="PANTHER" id="PTHR42194">
    <property type="entry name" value="UPF0276 PROTEIN HI_1600"/>
    <property type="match status" value="1"/>
</dbReference>
<sequence>MHPFLGFGLGLRSSHFEEIITTKPDIDWFEIISENYMVEGGKPWYYLEKIRADYPIVMHGVSMSIGSVEPLNLQYLDKLKQLAHKVEPKWISDHLCFTSVGGINSHDLLPMPYTQEALTHLSARITQVQEYLGREMIFENVSSYLTYKESQMPEWIFLAELSKSTGCKFLMDVNNVYVSARNHDFDPMEYLNAIPHTSIAQIHLAGHQDFGTHVIDTHDEDVPNPVWDLFRQYATSLGPTSTMIERDGNIPPLSSLLNELSYAKSLVGDIWFNEQGNIKHG</sequence>
<name>A0A1I1NCB0_9GAMM</name>
<dbReference type="InterPro" id="IPR036237">
    <property type="entry name" value="Xyl_isomerase-like_sf"/>
</dbReference>
<dbReference type="EMBL" id="FOLO01000023">
    <property type="protein sequence ID" value="SFC92413.1"/>
    <property type="molecule type" value="Genomic_DNA"/>
</dbReference>
<dbReference type="Proteomes" id="UP000198862">
    <property type="component" value="Unassembled WGS sequence"/>
</dbReference>